<keyword evidence="7" id="KW-0732">Signal</keyword>
<evidence type="ECO:0000256" key="3">
    <source>
        <dbReference type="ARBA" id="ARBA00022692"/>
    </source>
</evidence>
<dbReference type="OrthoDB" id="1949384at2"/>
<proteinExistence type="predicted"/>
<reference evidence="8 9" key="1">
    <citation type="journal article" date="2012" name="PLoS ONE">
        <title>The purine-utilizing bacterium Clostridium acidurici 9a: a genome-guided metabolic reconsideration.</title>
        <authorList>
            <person name="Hartwich K."/>
            <person name="Poehlein A."/>
            <person name="Daniel R."/>
        </authorList>
    </citation>
    <scope>NUCLEOTIDE SEQUENCE [LARGE SCALE GENOMIC DNA]</scope>
    <source>
        <strain evidence="9">ATCC 7906 / DSM 604 / BCRC 14475 / CIP 104303 / KCTC 5404 / NCIMB 10678 / 9a</strain>
    </source>
</reference>
<evidence type="ECO:0000256" key="4">
    <source>
        <dbReference type="ARBA" id="ARBA00023136"/>
    </source>
</evidence>
<dbReference type="EMBL" id="CP003326">
    <property type="protein sequence ID" value="AFS77385.1"/>
    <property type="molecule type" value="Genomic_DNA"/>
</dbReference>
<dbReference type="STRING" id="1128398.Curi_c03050"/>
<evidence type="ECO:0000256" key="2">
    <source>
        <dbReference type="ARBA" id="ARBA00022452"/>
    </source>
</evidence>
<feature type="signal peptide" evidence="7">
    <location>
        <begin position="1"/>
        <end position="25"/>
    </location>
</feature>
<dbReference type="AlphaFoldDB" id="K0AXD9"/>
<feature type="chain" id="PRO_5003829010" evidence="7">
    <location>
        <begin position="26"/>
        <end position="386"/>
    </location>
</feature>
<evidence type="ECO:0000313" key="9">
    <source>
        <dbReference type="Proteomes" id="UP000006094"/>
    </source>
</evidence>
<gene>
    <name evidence="8" type="ordered locus">Curi_c03050</name>
</gene>
<dbReference type="GO" id="GO:1990281">
    <property type="term" value="C:efflux pump complex"/>
    <property type="evidence" value="ECO:0007669"/>
    <property type="project" value="TreeGrafter"/>
</dbReference>
<dbReference type="GO" id="GO:0015562">
    <property type="term" value="F:efflux transmembrane transporter activity"/>
    <property type="evidence" value="ECO:0007669"/>
    <property type="project" value="InterPro"/>
</dbReference>
<dbReference type="HOGENOM" id="CLU_715149_0_0_9"/>
<evidence type="ECO:0000256" key="5">
    <source>
        <dbReference type="ARBA" id="ARBA00023237"/>
    </source>
</evidence>
<name>K0AXD9_GOTA9</name>
<accession>K0AXD9</accession>
<dbReference type="PANTHER" id="PTHR30026">
    <property type="entry name" value="OUTER MEMBRANE PROTEIN TOLC"/>
    <property type="match status" value="1"/>
</dbReference>
<evidence type="ECO:0000256" key="1">
    <source>
        <dbReference type="ARBA" id="ARBA00004442"/>
    </source>
</evidence>
<protein>
    <submittedName>
        <fullName evidence="8">Outer membrane efflux protein</fullName>
    </submittedName>
</protein>
<keyword evidence="9" id="KW-1185">Reference proteome</keyword>
<keyword evidence="3" id="KW-0812">Transmembrane</keyword>
<dbReference type="Proteomes" id="UP000006094">
    <property type="component" value="Chromosome"/>
</dbReference>
<keyword evidence="5" id="KW-0998">Cell outer membrane</keyword>
<dbReference type="eggNOG" id="COG1538">
    <property type="taxonomic scope" value="Bacteria"/>
</dbReference>
<evidence type="ECO:0000256" key="6">
    <source>
        <dbReference type="SAM" id="Coils"/>
    </source>
</evidence>
<feature type="coiled-coil region" evidence="6">
    <location>
        <begin position="272"/>
        <end position="299"/>
    </location>
</feature>
<keyword evidence="6" id="KW-0175">Coiled coil</keyword>
<comment type="subcellular location">
    <subcellularLocation>
        <location evidence="1">Cell outer membrane</location>
    </subcellularLocation>
</comment>
<dbReference type="GO" id="GO:0009279">
    <property type="term" value="C:cell outer membrane"/>
    <property type="evidence" value="ECO:0007669"/>
    <property type="project" value="UniProtKB-SubCell"/>
</dbReference>
<dbReference type="Gene3D" id="1.20.1600.10">
    <property type="entry name" value="Outer membrane efflux proteins (OEP)"/>
    <property type="match status" value="1"/>
</dbReference>
<dbReference type="SUPFAM" id="SSF56954">
    <property type="entry name" value="Outer membrane efflux proteins (OEP)"/>
    <property type="match status" value="1"/>
</dbReference>
<dbReference type="RefSeq" id="WP_014966522.1">
    <property type="nucleotide sequence ID" value="NC_018664.1"/>
</dbReference>
<organism evidence="8 9">
    <name type="scientific">Gottschalkia acidurici (strain ATCC 7906 / DSM 604 / BCRC 14475 / CIP 104303 / KCTC 5404 / NCIMB 10678 / 9a)</name>
    <name type="common">Clostridium acidurici</name>
    <dbReference type="NCBI Taxonomy" id="1128398"/>
    <lineage>
        <taxon>Bacteria</taxon>
        <taxon>Bacillati</taxon>
        <taxon>Bacillota</taxon>
        <taxon>Tissierellia</taxon>
        <taxon>Tissierellales</taxon>
        <taxon>Gottschalkiaceae</taxon>
        <taxon>Gottschalkia</taxon>
    </lineage>
</organism>
<dbReference type="InterPro" id="IPR051906">
    <property type="entry name" value="TolC-like"/>
</dbReference>
<keyword evidence="4" id="KW-0472">Membrane</keyword>
<dbReference type="KEGG" id="cad:Curi_c03050"/>
<dbReference type="PANTHER" id="PTHR30026:SF20">
    <property type="entry name" value="OUTER MEMBRANE PROTEIN TOLC"/>
    <property type="match status" value="1"/>
</dbReference>
<evidence type="ECO:0000313" key="8">
    <source>
        <dbReference type="EMBL" id="AFS77385.1"/>
    </source>
</evidence>
<sequence>MKAKRVIAITVLALSLSGSVTLAYAEQDNVKVESSKKGVVELTLNKAIEEALTNNPTIEQSKLGVEQAQVNFEETRSLMRKNRRLINDDKERSLEYLKGVKLLEITSDFSLVNAERNHNATIENIKCDIEEQYFRLLQAEKLTEINKNNIDLSKELYNISKKKLDLGVTTKQEVLSSELNQINAQNDYDQSVKNLKNAKMLFNTKLGYDVLQDTKLTDELKYKEFKVESIDDAVNKALENRNEIKAAEFNYELEKFNMEVTKGEYANITYKYREQEVKLEKAKQSFEDAKKNIEMEVRSTYLEMLQKEEEIKKGQKSLELAKEGLRLSKLSYEAGVGVFTDLEKAQNTLMQAELGLYNSILEYNLAVLKFDEVTGIGRSITSAPSI</sequence>
<keyword evidence="2" id="KW-1134">Transmembrane beta strand</keyword>
<dbReference type="GO" id="GO:0015288">
    <property type="term" value="F:porin activity"/>
    <property type="evidence" value="ECO:0007669"/>
    <property type="project" value="TreeGrafter"/>
</dbReference>
<evidence type="ECO:0000256" key="7">
    <source>
        <dbReference type="SAM" id="SignalP"/>
    </source>
</evidence>